<dbReference type="SUPFAM" id="SSF56672">
    <property type="entry name" value="DNA/RNA polymerases"/>
    <property type="match status" value="1"/>
</dbReference>
<feature type="region of interest" description="Disordered" evidence="2">
    <location>
        <begin position="457"/>
        <end position="478"/>
    </location>
</feature>
<dbReference type="Pfam" id="PF08284">
    <property type="entry name" value="RVP_2"/>
    <property type="match status" value="1"/>
</dbReference>
<dbReference type="InterPro" id="IPR043502">
    <property type="entry name" value="DNA/RNA_pol_sf"/>
</dbReference>
<comment type="caution">
    <text evidence="4">The sequence shown here is derived from an EMBL/GenBank/DDBJ whole genome shotgun (WGS) entry which is preliminary data.</text>
</comment>
<feature type="region of interest" description="Disordered" evidence="2">
    <location>
        <begin position="1398"/>
        <end position="1422"/>
    </location>
</feature>
<keyword evidence="1" id="KW-0511">Multifunctional enzyme</keyword>
<feature type="region of interest" description="Disordered" evidence="2">
    <location>
        <begin position="1463"/>
        <end position="1500"/>
    </location>
</feature>
<feature type="compositionally biased region" description="Basic and acidic residues" evidence="2">
    <location>
        <begin position="467"/>
        <end position="478"/>
    </location>
</feature>
<gene>
    <name evidence="4" type="ORF">Tci_028626</name>
</gene>
<dbReference type="PANTHER" id="PTHR37984:SF5">
    <property type="entry name" value="PROTEIN NYNRIN-LIKE"/>
    <property type="match status" value="1"/>
</dbReference>
<evidence type="ECO:0000256" key="1">
    <source>
        <dbReference type="ARBA" id="ARBA00023268"/>
    </source>
</evidence>
<evidence type="ECO:0000313" key="4">
    <source>
        <dbReference type="EMBL" id="GEU56648.1"/>
    </source>
</evidence>
<feature type="compositionally biased region" description="Acidic residues" evidence="2">
    <location>
        <begin position="457"/>
        <end position="466"/>
    </location>
</feature>
<dbReference type="InterPro" id="IPR043128">
    <property type="entry name" value="Rev_trsase/Diguanyl_cyclase"/>
</dbReference>
<feature type="compositionally biased region" description="Basic and acidic residues" evidence="2">
    <location>
        <begin position="1463"/>
        <end position="1485"/>
    </location>
</feature>
<reference evidence="4" key="1">
    <citation type="journal article" date="2019" name="Sci. Rep.">
        <title>Draft genome of Tanacetum cinerariifolium, the natural source of mosquito coil.</title>
        <authorList>
            <person name="Yamashiro T."/>
            <person name="Shiraishi A."/>
            <person name="Satake H."/>
            <person name="Nakayama K."/>
        </authorList>
    </citation>
    <scope>NUCLEOTIDE SEQUENCE</scope>
</reference>
<feature type="region of interest" description="Disordered" evidence="2">
    <location>
        <begin position="1351"/>
        <end position="1372"/>
    </location>
</feature>
<dbReference type="CDD" id="cd00303">
    <property type="entry name" value="retropepsin_like"/>
    <property type="match status" value="1"/>
</dbReference>
<evidence type="ECO:0000259" key="3">
    <source>
        <dbReference type="Pfam" id="PF17919"/>
    </source>
</evidence>
<proteinExistence type="predicted"/>
<dbReference type="Pfam" id="PF17919">
    <property type="entry name" value="RT_RNaseH_2"/>
    <property type="match status" value="1"/>
</dbReference>
<evidence type="ECO:0000256" key="2">
    <source>
        <dbReference type="SAM" id="MobiDB-lite"/>
    </source>
</evidence>
<dbReference type="Gene3D" id="3.30.70.270">
    <property type="match status" value="1"/>
</dbReference>
<organism evidence="4">
    <name type="scientific">Tanacetum cinerariifolium</name>
    <name type="common">Dalmatian daisy</name>
    <name type="synonym">Chrysanthemum cinerariifolium</name>
    <dbReference type="NCBI Taxonomy" id="118510"/>
    <lineage>
        <taxon>Eukaryota</taxon>
        <taxon>Viridiplantae</taxon>
        <taxon>Streptophyta</taxon>
        <taxon>Embryophyta</taxon>
        <taxon>Tracheophyta</taxon>
        <taxon>Spermatophyta</taxon>
        <taxon>Magnoliopsida</taxon>
        <taxon>eudicotyledons</taxon>
        <taxon>Gunneridae</taxon>
        <taxon>Pentapetalae</taxon>
        <taxon>asterids</taxon>
        <taxon>campanulids</taxon>
        <taxon>Asterales</taxon>
        <taxon>Asteraceae</taxon>
        <taxon>Asteroideae</taxon>
        <taxon>Anthemideae</taxon>
        <taxon>Anthemidinae</taxon>
        <taxon>Tanacetum</taxon>
    </lineage>
</organism>
<feature type="domain" description="Reverse transcriptase/retrotransposon-derived protein RNase H-like" evidence="3">
    <location>
        <begin position="991"/>
        <end position="1065"/>
    </location>
</feature>
<dbReference type="InterPro" id="IPR050951">
    <property type="entry name" value="Retrovirus_Pol_polyprotein"/>
</dbReference>
<name>A0A6L2L4N9_TANCI</name>
<sequence>MWKLIQYEPYMRPMIPNPNNIEKQILESLSKMTEGNKKKYIADVKVMNYLLQAIPNDIYNSMDACKNAKEMWERIKMLMFGFDVTSHVRHSRLMDEFDKFTPKEGETLELVYERLTTLVNIMDRNNFCPILVSINTKFLNHLQPEWRKFITMVRHNQNGETVSYDVLYDSLVQFKPHVLASKAKKAAKSHDPLVLLAHSNASTSQSHANSSYSPQPYHVTHPLSVVDYEDEYQWELQGDYQEDKLTTAMMLLARAITKRFSTPTNNRLRTSSNTKNQAVIQELGMMKEIILFSVFHELTQLWERQMFNVITAMKKATMLVIVRNQEFMMQIISKKNVVRPRLGCDRLVSRAKVMAAPVIPILLDSSEESVGSHVSRVILFGTIPTSIDVIPVVSTEVPIAHIDPLVALDVGAVSIISPTGVLNLVDYSSSSDSDPSEDSLPLASELPLVSSFLCSDDSEVDTESEPGEQRPKRHESFTDHDVMVSRSSFFTRLYLDSSSSSLSLDSSLDISSGSSAVSFQTHHQFILQDAMHQVTTCCTSSRGMKRMAIIALLSHSGPSTRVSSPRLVYLPIRTPRYHLARDVNPLLLWYHYPHVSRSIASTHVDLLPPLKRFRDSYSPEDSREEHMEIGTADAGLGISDGVGAHTKDGIEVRTREPKGLSFMCIERDRVESLRCHMELSQEEFRQIRRDRDDTQRRLRRTMSNTRSGMTLAAIEEMINRRMAEALETRESNRNIRLRNSNDEGGNKLMKLMAKVYCPRTKIQKMDSDLWNLTVKNNDLAAYTQRFQELTMLCTKMVLEENPQGCKMRSVWLQLNGSKVESTLLDIIPNTLDVSSAIELANGRVSETNTILRGCTLGLLGQPFNIDLMLVELGSFDVIIGMYWLANHHEMIVCDEKIVRIPYRDEVLIVQVTKKESEDKSEEKQIEDVPTIWDFLESEEEHVEHLKIILELLKKEELYAKFSKCNFWLSKVQFLGHMIDSEGIQKSVKFKWTKKAENAFQLLKYKLYSTSILALPKGSENFMVYYDASHKGLGIVLMQKDKFIAYASCQLKIHEKNYTTHDLELRTKELNTRQRRWLELLSDYDYEIRYHSGKANVEARKEENYGTEDLGGMIKKLEPLWKWENITIDFVTKLPKTSIGQDAIWRIVRKVPGPEDTIKFMLNTQEFIYTVDMFQDILYLIVETPKNPFVAPVNIETIEAFINRVRYQGVVDKINHLQMFHVVINRTKVDYAALLWWDFINNVNQKKEAIQYPRFIKLIIADLMKKSLDIPQRIEEDYYSIKDDIPLVSVYTTGNVLVRGMLILDAFLTEEIRATDDFKENEKVFMNVDVPMNQPQPVVSTHETHRYTPRAHRIPTLTASPQGKKRKQTAKESSSPRCWNILVGFASYTLKIHEPSGGIRVKHEEKKKQSTTPIPPPGDDRERDKVVEATILSLTLHKTSLAAKAQETTAKVQEKLDEEEIEKMVEGDEDKESYPESHKENPKNVDDDGDEEIEKKKKDKEIENKKKDDNVEKTKEVVKEKDIVDDVVPEITFAKTNEMIREETPHLVNLAVNKDRKVDPIHAQELIAKEFATHGPKMIEELFRKNMQNTTLNLYPTTSTSNAGKSSVDLQHQLYLNMQSKPQDEADDIEI</sequence>
<dbReference type="InterPro" id="IPR041577">
    <property type="entry name" value="RT_RNaseH_2"/>
</dbReference>
<accession>A0A6L2L4N9</accession>
<dbReference type="Pfam" id="PF14223">
    <property type="entry name" value="Retrotran_gag_2"/>
    <property type="match status" value="1"/>
</dbReference>
<dbReference type="PANTHER" id="PTHR37984">
    <property type="entry name" value="PROTEIN CBG26694"/>
    <property type="match status" value="1"/>
</dbReference>
<dbReference type="EMBL" id="BKCJ010003697">
    <property type="protein sequence ID" value="GEU56648.1"/>
    <property type="molecule type" value="Genomic_DNA"/>
</dbReference>
<dbReference type="GO" id="GO:0003824">
    <property type="term" value="F:catalytic activity"/>
    <property type="evidence" value="ECO:0007669"/>
    <property type="project" value="UniProtKB-KW"/>
</dbReference>
<protein>
    <recommendedName>
        <fullName evidence="3">Reverse transcriptase/retrotransposon-derived protein RNase H-like domain-containing protein</fullName>
    </recommendedName>
</protein>